<evidence type="ECO:0000313" key="4">
    <source>
        <dbReference type="Proteomes" id="UP000637788"/>
    </source>
</evidence>
<reference evidence="3" key="1">
    <citation type="journal article" date="2014" name="Int. J. Syst. Evol. Microbiol.">
        <title>Complete genome sequence of Corynebacterium casei LMG S-19264T (=DSM 44701T), isolated from a smear-ripened cheese.</title>
        <authorList>
            <consortium name="US DOE Joint Genome Institute (JGI-PGF)"/>
            <person name="Walter F."/>
            <person name="Albersmeier A."/>
            <person name="Kalinowski J."/>
            <person name="Ruckert C."/>
        </authorList>
    </citation>
    <scope>NUCLEOTIDE SEQUENCE</scope>
    <source>
        <strain evidence="3">JCM 3035</strain>
    </source>
</reference>
<dbReference type="Pfam" id="PF13744">
    <property type="entry name" value="HTH_37"/>
    <property type="match status" value="1"/>
</dbReference>
<keyword evidence="4" id="KW-1185">Reference proteome</keyword>
<dbReference type="AlphaFoldDB" id="A0A917QW97"/>
<dbReference type="EMBL" id="BMPQ01000008">
    <property type="protein sequence ID" value="GGK72293.1"/>
    <property type="molecule type" value="Genomic_DNA"/>
</dbReference>
<dbReference type="CDD" id="cd00093">
    <property type="entry name" value="HTH_XRE"/>
    <property type="match status" value="1"/>
</dbReference>
<dbReference type="PROSITE" id="PS50943">
    <property type="entry name" value="HTH_CROC1"/>
    <property type="match status" value="1"/>
</dbReference>
<evidence type="ECO:0000313" key="3">
    <source>
        <dbReference type="EMBL" id="GGK72293.1"/>
    </source>
</evidence>
<feature type="region of interest" description="Disordered" evidence="1">
    <location>
        <begin position="1"/>
        <end position="30"/>
    </location>
</feature>
<dbReference type="SUPFAM" id="SSF47413">
    <property type="entry name" value="lambda repressor-like DNA-binding domains"/>
    <property type="match status" value="1"/>
</dbReference>
<feature type="domain" description="HTH cro/C1-type" evidence="2">
    <location>
        <begin position="46"/>
        <end position="101"/>
    </location>
</feature>
<proteinExistence type="predicted"/>
<name>A0A917QW97_9ACTN</name>
<sequence>MNAASWEEVKRRVDEQRKAAGIPVRSPEEKQADRERLLTEVWAYKLAEIRREQGLTQRDIADSMGVSTPRISAIEHGEIDRTEVATLRAYVRALGGELRVVADFGGAAYTVG</sequence>
<organism evidence="3 4">
    <name type="scientific">Streptomyces flaveus</name>
    <dbReference type="NCBI Taxonomy" id="66370"/>
    <lineage>
        <taxon>Bacteria</taxon>
        <taxon>Bacillati</taxon>
        <taxon>Actinomycetota</taxon>
        <taxon>Actinomycetes</taxon>
        <taxon>Kitasatosporales</taxon>
        <taxon>Streptomycetaceae</taxon>
        <taxon>Streptomyces</taxon>
        <taxon>Streptomyces aurantiacus group</taxon>
    </lineage>
</organism>
<feature type="compositionally biased region" description="Basic and acidic residues" evidence="1">
    <location>
        <begin position="7"/>
        <end position="18"/>
    </location>
</feature>
<reference evidence="3" key="2">
    <citation type="submission" date="2020-09" db="EMBL/GenBank/DDBJ databases">
        <authorList>
            <person name="Sun Q."/>
            <person name="Ohkuma M."/>
        </authorList>
    </citation>
    <scope>NUCLEOTIDE SEQUENCE</scope>
    <source>
        <strain evidence="3">JCM 3035</strain>
    </source>
</reference>
<dbReference type="InterPro" id="IPR010982">
    <property type="entry name" value="Lambda_DNA-bd_dom_sf"/>
</dbReference>
<gene>
    <name evidence="3" type="ORF">GCM10010094_36660</name>
</gene>
<dbReference type="GO" id="GO:0003677">
    <property type="term" value="F:DNA binding"/>
    <property type="evidence" value="ECO:0007669"/>
    <property type="project" value="InterPro"/>
</dbReference>
<dbReference type="InterPro" id="IPR039554">
    <property type="entry name" value="HigA2-like_HTH"/>
</dbReference>
<accession>A0A917QW97</accession>
<protein>
    <submittedName>
        <fullName evidence="3">Transcriptional regulator</fullName>
    </submittedName>
</protein>
<dbReference type="RefSeq" id="WP_189322953.1">
    <property type="nucleotide sequence ID" value="NZ_BMPQ01000008.1"/>
</dbReference>
<evidence type="ECO:0000256" key="1">
    <source>
        <dbReference type="SAM" id="MobiDB-lite"/>
    </source>
</evidence>
<dbReference type="Proteomes" id="UP000637788">
    <property type="component" value="Unassembled WGS sequence"/>
</dbReference>
<dbReference type="InterPro" id="IPR001387">
    <property type="entry name" value="Cro/C1-type_HTH"/>
</dbReference>
<comment type="caution">
    <text evidence="3">The sequence shown here is derived from an EMBL/GenBank/DDBJ whole genome shotgun (WGS) entry which is preliminary data.</text>
</comment>
<evidence type="ECO:0000259" key="2">
    <source>
        <dbReference type="PROSITE" id="PS50943"/>
    </source>
</evidence>
<dbReference type="Gene3D" id="1.10.260.40">
    <property type="entry name" value="lambda repressor-like DNA-binding domains"/>
    <property type="match status" value="1"/>
</dbReference>
<dbReference type="SMART" id="SM00530">
    <property type="entry name" value="HTH_XRE"/>
    <property type="match status" value="1"/>
</dbReference>